<dbReference type="NCBIfam" id="TIGR00254">
    <property type="entry name" value="GGDEF"/>
    <property type="match status" value="1"/>
</dbReference>
<sequence>MNTARAGTGDGAPAITAQPEPEIVAPRSGDRPLQSISTTTSTRHVTSHTAARIGNRRCGSCGQLLTDPPTGLVERWHWDELAAEEVARSRGQGHSVALIMLDLDRFKEINDNYGHLAGDAVLRGVADVIRETTRDGDLACRYGGSAGDEFMVLLPEAGLEEALAVAERIRSGITAMSVTAKVTRELSATIEGQTASMGVATYCLGDLAELDLEDLMLDADVSLRAAKRHGRDRICVANVDVTSEGVSRAQADRRLASWSRFRRLRSV</sequence>
<protein>
    <submittedName>
        <fullName evidence="3">GGDEF domain-containing protein</fullName>
    </submittedName>
</protein>
<dbReference type="PROSITE" id="PS50887">
    <property type="entry name" value="GGDEF"/>
    <property type="match status" value="1"/>
</dbReference>
<dbReference type="Proteomes" id="UP001156441">
    <property type="component" value="Unassembled WGS sequence"/>
</dbReference>
<evidence type="ECO:0000256" key="1">
    <source>
        <dbReference type="SAM" id="MobiDB-lite"/>
    </source>
</evidence>
<keyword evidence="4" id="KW-1185">Reference proteome</keyword>
<gene>
    <name evidence="3" type="ORF">JT362_08745</name>
</gene>
<dbReference type="EMBL" id="JAFFZE010000009">
    <property type="protein sequence ID" value="MCT2583200.1"/>
    <property type="molecule type" value="Genomic_DNA"/>
</dbReference>
<dbReference type="PANTHER" id="PTHR45138">
    <property type="entry name" value="REGULATORY COMPONENTS OF SENSORY TRANSDUCTION SYSTEM"/>
    <property type="match status" value="1"/>
</dbReference>
<dbReference type="Gene3D" id="3.30.70.270">
    <property type="match status" value="1"/>
</dbReference>
<dbReference type="InterPro" id="IPR050469">
    <property type="entry name" value="Diguanylate_Cyclase"/>
</dbReference>
<dbReference type="Pfam" id="PF00990">
    <property type="entry name" value="GGDEF"/>
    <property type="match status" value="1"/>
</dbReference>
<dbReference type="InterPro" id="IPR043128">
    <property type="entry name" value="Rev_trsase/Diguanyl_cyclase"/>
</dbReference>
<dbReference type="SUPFAM" id="SSF55073">
    <property type="entry name" value="Nucleotide cyclase"/>
    <property type="match status" value="1"/>
</dbReference>
<feature type="compositionally biased region" description="Low complexity" evidence="1">
    <location>
        <begin position="35"/>
        <end position="49"/>
    </location>
</feature>
<dbReference type="RefSeq" id="WP_260190575.1">
    <property type="nucleotide sequence ID" value="NZ_JAFFZE010000009.1"/>
</dbReference>
<dbReference type="InterPro" id="IPR029787">
    <property type="entry name" value="Nucleotide_cyclase"/>
</dbReference>
<evidence type="ECO:0000313" key="4">
    <source>
        <dbReference type="Proteomes" id="UP001156441"/>
    </source>
</evidence>
<dbReference type="CDD" id="cd01949">
    <property type="entry name" value="GGDEF"/>
    <property type="match status" value="1"/>
</dbReference>
<proteinExistence type="predicted"/>
<evidence type="ECO:0000313" key="3">
    <source>
        <dbReference type="EMBL" id="MCT2583200.1"/>
    </source>
</evidence>
<accession>A0ABT2J5Q6</accession>
<name>A0ABT2J5Q6_9PSEU</name>
<evidence type="ECO:0000259" key="2">
    <source>
        <dbReference type="PROSITE" id="PS50887"/>
    </source>
</evidence>
<feature type="domain" description="GGDEF" evidence="2">
    <location>
        <begin position="94"/>
        <end position="239"/>
    </location>
</feature>
<dbReference type="InterPro" id="IPR000160">
    <property type="entry name" value="GGDEF_dom"/>
</dbReference>
<dbReference type="SMART" id="SM00267">
    <property type="entry name" value="GGDEF"/>
    <property type="match status" value="1"/>
</dbReference>
<dbReference type="PANTHER" id="PTHR45138:SF9">
    <property type="entry name" value="DIGUANYLATE CYCLASE DGCM-RELATED"/>
    <property type="match status" value="1"/>
</dbReference>
<feature type="region of interest" description="Disordered" evidence="1">
    <location>
        <begin position="1"/>
        <end position="50"/>
    </location>
</feature>
<reference evidence="3 4" key="1">
    <citation type="submission" date="2021-02" db="EMBL/GenBank/DDBJ databases">
        <title>Actinophytocola xerophila sp. nov., isolated from soil of cotton cropping field.</title>
        <authorList>
            <person name="Huang R."/>
            <person name="Chen X."/>
            <person name="Ge X."/>
            <person name="Liu W."/>
        </authorList>
    </citation>
    <scope>NUCLEOTIDE SEQUENCE [LARGE SCALE GENOMIC DNA]</scope>
    <source>
        <strain evidence="3 4">S1-96</strain>
    </source>
</reference>
<organism evidence="3 4">
    <name type="scientific">Actinophytocola gossypii</name>
    <dbReference type="NCBI Taxonomy" id="2812003"/>
    <lineage>
        <taxon>Bacteria</taxon>
        <taxon>Bacillati</taxon>
        <taxon>Actinomycetota</taxon>
        <taxon>Actinomycetes</taxon>
        <taxon>Pseudonocardiales</taxon>
        <taxon>Pseudonocardiaceae</taxon>
    </lineage>
</organism>
<comment type="caution">
    <text evidence="3">The sequence shown here is derived from an EMBL/GenBank/DDBJ whole genome shotgun (WGS) entry which is preliminary data.</text>
</comment>